<reference evidence="2" key="1">
    <citation type="submission" date="2019-04" db="EMBL/GenBank/DDBJ databases">
        <title>Friends and foes A comparative genomics studyof 23 Aspergillus species from section Flavi.</title>
        <authorList>
            <consortium name="DOE Joint Genome Institute"/>
            <person name="Kjaerbolling I."/>
            <person name="Vesth T."/>
            <person name="Frisvad J.C."/>
            <person name="Nybo J.L."/>
            <person name="Theobald S."/>
            <person name="Kildgaard S."/>
            <person name="Isbrandt T."/>
            <person name="Kuo A."/>
            <person name="Sato A."/>
            <person name="Lyhne E.K."/>
            <person name="Kogle M.E."/>
            <person name="Wiebenga A."/>
            <person name="Kun R.S."/>
            <person name="Lubbers R.J."/>
            <person name="Makela M.R."/>
            <person name="Barry K."/>
            <person name="Chovatia M."/>
            <person name="Clum A."/>
            <person name="Daum C."/>
            <person name="Haridas S."/>
            <person name="He G."/>
            <person name="LaButti K."/>
            <person name="Lipzen A."/>
            <person name="Mondo S."/>
            <person name="Riley R."/>
            <person name="Salamov A."/>
            <person name="Simmons B.A."/>
            <person name="Magnuson J.K."/>
            <person name="Henrissat B."/>
            <person name="Mortensen U.H."/>
            <person name="Larsen T.O."/>
            <person name="Devries R.P."/>
            <person name="Grigoriev I.V."/>
            <person name="Machida M."/>
            <person name="Baker S.E."/>
            <person name="Andersen M.R."/>
        </authorList>
    </citation>
    <scope>NUCLEOTIDE SEQUENCE [LARGE SCALE GENOMIC DNA]</scope>
    <source>
        <strain evidence="2">CBS 553.77</strain>
    </source>
</reference>
<proteinExistence type="predicted"/>
<accession>A0A5N6Z108</accession>
<dbReference type="EMBL" id="ML739175">
    <property type="protein sequence ID" value="KAE8351354.1"/>
    <property type="molecule type" value="Genomic_DNA"/>
</dbReference>
<gene>
    <name evidence="1" type="ORF">BDV28DRAFT_137290</name>
</gene>
<protein>
    <submittedName>
        <fullName evidence="1">Uncharacterized protein</fullName>
    </submittedName>
</protein>
<sequence>MVEQKPLRVLVIISNTNAYWEQSWSASEDLLPVAAEILKDYRLLKYIYNHQPKMKLLAKQRWATRAFLVFDISNTSYDPEKGHLPEQNNLPVAVVRLGKTVQAYSANPPAQNKVNKDIARAHNDNGIKSLPPFVVDYTSGPPLYPNPRDPSLLL</sequence>
<name>A0A5N6Z108_9EURO</name>
<dbReference type="AlphaFoldDB" id="A0A5N6Z108"/>
<evidence type="ECO:0000313" key="1">
    <source>
        <dbReference type="EMBL" id="KAE8351354.1"/>
    </source>
</evidence>
<dbReference type="OrthoDB" id="4358740at2759"/>
<dbReference type="Proteomes" id="UP000327118">
    <property type="component" value="Unassembled WGS sequence"/>
</dbReference>
<keyword evidence="2" id="KW-1185">Reference proteome</keyword>
<organism evidence="1 2">
    <name type="scientific">Aspergillus coremiiformis</name>
    <dbReference type="NCBI Taxonomy" id="138285"/>
    <lineage>
        <taxon>Eukaryota</taxon>
        <taxon>Fungi</taxon>
        <taxon>Dikarya</taxon>
        <taxon>Ascomycota</taxon>
        <taxon>Pezizomycotina</taxon>
        <taxon>Eurotiomycetes</taxon>
        <taxon>Eurotiomycetidae</taxon>
        <taxon>Eurotiales</taxon>
        <taxon>Aspergillaceae</taxon>
        <taxon>Aspergillus</taxon>
        <taxon>Aspergillus subgen. Circumdati</taxon>
    </lineage>
</organism>
<evidence type="ECO:0000313" key="2">
    <source>
        <dbReference type="Proteomes" id="UP000327118"/>
    </source>
</evidence>